<feature type="chain" id="PRO_5001609738" evidence="9">
    <location>
        <begin position="24"/>
        <end position="968"/>
    </location>
</feature>
<dbReference type="SUPFAM" id="SSF109604">
    <property type="entry name" value="HD-domain/PDEase-like"/>
    <property type="match status" value="1"/>
</dbReference>
<dbReference type="InterPro" id="IPR036971">
    <property type="entry name" value="PDEase_catalytic_dom_sf"/>
</dbReference>
<protein>
    <submittedName>
        <fullName evidence="11">3-cyclic-nucleotide phosphodiesterase</fullName>
    </submittedName>
</protein>
<dbReference type="SUPFAM" id="SSF53822">
    <property type="entry name" value="Periplasmic binding protein-like I"/>
    <property type="match status" value="1"/>
</dbReference>
<evidence type="ECO:0000256" key="8">
    <source>
        <dbReference type="PIRSR" id="PIRSR623088-3"/>
    </source>
</evidence>
<feature type="domain" description="PDEase" evidence="10">
    <location>
        <begin position="642"/>
        <end position="968"/>
    </location>
</feature>
<dbReference type="GO" id="GO:0046872">
    <property type="term" value="F:metal ion binding"/>
    <property type="evidence" value="ECO:0007669"/>
    <property type="project" value="UniProtKB-KW"/>
</dbReference>
<dbReference type="PANTHER" id="PTHR11347">
    <property type="entry name" value="CYCLIC NUCLEOTIDE PHOSPHODIESTERASE"/>
    <property type="match status" value="1"/>
</dbReference>
<evidence type="ECO:0000256" key="4">
    <source>
        <dbReference type="ARBA" id="ARBA00022801"/>
    </source>
</evidence>
<keyword evidence="6" id="KW-0472">Membrane</keyword>
<evidence type="ECO:0000256" key="5">
    <source>
        <dbReference type="ARBA" id="ARBA00022989"/>
    </source>
</evidence>
<dbReference type="Gene3D" id="3.40.50.2300">
    <property type="match status" value="2"/>
</dbReference>
<dbReference type="InterPro" id="IPR028082">
    <property type="entry name" value="Peripla_BP_I"/>
</dbReference>
<evidence type="ECO:0000256" key="1">
    <source>
        <dbReference type="ARBA" id="ARBA00004370"/>
    </source>
</evidence>
<evidence type="ECO:0000256" key="9">
    <source>
        <dbReference type="SAM" id="SignalP"/>
    </source>
</evidence>
<evidence type="ECO:0000256" key="3">
    <source>
        <dbReference type="ARBA" id="ARBA00022723"/>
    </source>
</evidence>
<reference evidence="11" key="1">
    <citation type="submission" date="2014-05" db="EMBL/GenBank/DDBJ databases">
        <title>The transcriptome of the halophilic microalga Tetraselmis sp. GSL018 isolated from the Great Salt Lake, Utah.</title>
        <authorList>
            <person name="Jinkerson R.E."/>
            <person name="D'Adamo S."/>
            <person name="Posewitz M.C."/>
        </authorList>
    </citation>
    <scope>NUCLEOTIDE SEQUENCE</scope>
    <source>
        <strain evidence="11">GSL018</strain>
    </source>
</reference>
<dbReference type="GO" id="GO:0004114">
    <property type="term" value="F:3',5'-cyclic-nucleotide phosphodiesterase activity"/>
    <property type="evidence" value="ECO:0007669"/>
    <property type="project" value="InterPro"/>
</dbReference>
<feature type="active site" description="Proton donor" evidence="7">
    <location>
        <position position="725"/>
    </location>
</feature>
<keyword evidence="3 8" id="KW-0479">Metal-binding</keyword>
<dbReference type="EMBL" id="GBEZ01013820">
    <property type="protein sequence ID" value="JAC72203.1"/>
    <property type="molecule type" value="Transcribed_RNA"/>
</dbReference>
<dbReference type="InterPro" id="IPR002073">
    <property type="entry name" value="PDEase_catalytic_dom"/>
</dbReference>
<evidence type="ECO:0000256" key="2">
    <source>
        <dbReference type="ARBA" id="ARBA00022692"/>
    </source>
</evidence>
<keyword evidence="2" id="KW-0812">Transmembrane</keyword>
<dbReference type="Pfam" id="PF00233">
    <property type="entry name" value="PDEase_I"/>
    <property type="match status" value="1"/>
</dbReference>
<sequence length="968" mass="106904">MSVLPAWLVWLHLLTGYVSLAFCKDIGICLTVTLHKPVASEDGNLELFSSEAAAEAAAALRALRDVESRNCTLLHPNCERQLLVRGSEYVRLQPFLVDVRDSNSLAAPSAIFTCYQNGSHVALGLWNSALSMAGSFFSASYGLLVFGHRADSPALSIVERYPYFSRTIFSQALEANWLMGLFSHLGWQKVSILYERGELGESFVQAFQEEARPKGILVETVAAVDDAGQPTLQVPTASSALELIKQGSNKVIVLQIRLGFVVDFLNLAWELGLDIGSYVWVVATVPLQDVLREINGRGRDLPAGLFRGLLGVSIEPMDEALERLNTVHLSNFEEDEIGPLLHDRDGNLDPRMDDRVMDEIHRGARNMQSLYVYDAVWAYAFGYAKALREAAVGAPDPRGPEVLEALASLPAFRGLSGEVSFDEWGDRKVPPGFEGRVLNLHPGEEGGNYTLVDVGVVRAGLASDGEGAELGPELLWPDGSSYPEVPGDSFGTTSLRPVIVGVSVSAGLLVLMSAALVARIWLLHRRIHVLVVESGALDLESPLQKILDFLKRHQGFHRRPSRREAASLHDYIIANARNLQAPDLAAQLKRTHVYSKGVTSYLLSFVAPNRDDDGSSQSSIATSMRRKDPAHDFVLEDVLIPSQRLLEADEVVVPREAADSIGHDFFLDTVSANSAIANSPSPLAAVFKQSLHALGLVSRIPSEANAPLMRYVLAIEDGYPDTLYHCKLHAADVVHRLATILKRSGIAAALEEDNWATSLAMLIAAVVHDYKHPQVTNNFLVYQEAEIAIQYNDLSVAENYALCESRRLLKEQELDFKSPIFCKDCTKERWKKFSNTVISSVLATDMARHFDILSRFVTLVLKDPKLENKTTSQKWKAMTDDQRTLSLQMAIKLADIGHNSLPIELSKLWVKRLQDENFHQGDLEARSGMRVSALMDRRKPGVFSSEAQVSSQGQSQFPWPLVPRRFTC</sequence>
<proteinExistence type="predicted"/>
<feature type="binding site" evidence="8">
    <location>
        <position position="768"/>
    </location>
    <ligand>
        <name>Zn(2+)</name>
        <dbReference type="ChEBI" id="CHEBI:29105"/>
        <label>1</label>
    </ligand>
</feature>
<keyword evidence="4" id="KW-0378">Hydrolase</keyword>
<keyword evidence="9" id="KW-0732">Signal</keyword>
<organism evidence="11">
    <name type="scientific">Tetraselmis sp. GSL018</name>
    <dbReference type="NCBI Taxonomy" id="582737"/>
    <lineage>
        <taxon>Eukaryota</taxon>
        <taxon>Viridiplantae</taxon>
        <taxon>Chlorophyta</taxon>
        <taxon>core chlorophytes</taxon>
        <taxon>Chlorodendrophyceae</taxon>
        <taxon>Chlorodendrales</taxon>
        <taxon>Chlorodendraceae</taxon>
        <taxon>Tetraselmis</taxon>
    </lineage>
</organism>
<evidence type="ECO:0000259" key="10">
    <source>
        <dbReference type="PROSITE" id="PS51845"/>
    </source>
</evidence>
<accession>A0A061RJP8</accession>
<evidence type="ECO:0000313" key="11">
    <source>
        <dbReference type="EMBL" id="JAC72203.1"/>
    </source>
</evidence>
<gene>
    <name evidence="11" type="ORF">TSPGSL018_272</name>
</gene>
<dbReference type="Gene3D" id="1.10.1300.10">
    <property type="entry name" value="3'5'-cyclic nucleotide phosphodiesterase, catalytic domain"/>
    <property type="match status" value="1"/>
</dbReference>
<dbReference type="Pfam" id="PF01094">
    <property type="entry name" value="ANF_receptor"/>
    <property type="match status" value="1"/>
</dbReference>
<dbReference type="GO" id="GO:0007165">
    <property type="term" value="P:signal transduction"/>
    <property type="evidence" value="ECO:0007669"/>
    <property type="project" value="InterPro"/>
</dbReference>
<feature type="binding site" evidence="8">
    <location>
        <position position="769"/>
    </location>
    <ligand>
        <name>Zn(2+)</name>
        <dbReference type="ChEBI" id="CHEBI:29105"/>
        <label>2</label>
    </ligand>
</feature>
<dbReference type="PROSITE" id="PS51845">
    <property type="entry name" value="PDEASE_I_2"/>
    <property type="match status" value="1"/>
</dbReference>
<feature type="signal peptide" evidence="9">
    <location>
        <begin position="1"/>
        <end position="23"/>
    </location>
</feature>
<dbReference type="InterPro" id="IPR023088">
    <property type="entry name" value="PDEase"/>
</dbReference>
<name>A0A061RJP8_9CHLO</name>
<comment type="subcellular location">
    <subcellularLocation>
        <location evidence="1">Membrane</location>
    </subcellularLocation>
</comment>
<dbReference type="AlphaFoldDB" id="A0A061RJP8"/>
<feature type="binding site" evidence="8">
    <location>
        <position position="769"/>
    </location>
    <ligand>
        <name>Zn(2+)</name>
        <dbReference type="ChEBI" id="CHEBI:29105"/>
        <label>1</label>
    </ligand>
</feature>
<dbReference type="GO" id="GO:0016020">
    <property type="term" value="C:membrane"/>
    <property type="evidence" value="ECO:0007669"/>
    <property type="project" value="UniProtKB-SubCell"/>
</dbReference>
<feature type="binding site" evidence="8">
    <location>
        <position position="895"/>
    </location>
    <ligand>
        <name>Zn(2+)</name>
        <dbReference type="ChEBI" id="CHEBI:29105"/>
        <label>1</label>
    </ligand>
</feature>
<dbReference type="PRINTS" id="PR00387">
    <property type="entry name" value="PDIESTERASE1"/>
</dbReference>
<dbReference type="InterPro" id="IPR001828">
    <property type="entry name" value="ANF_lig-bd_rcpt"/>
</dbReference>
<keyword evidence="5" id="KW-1133">Transmembrane helix</keyword>
<evidence type="ECO:0000256" key="6">
    <source>
        <dbReference type="ARBA" id="ARBA00023136"/>
    </source>
</evidence>
<feature type="binding site" evidence="8">
    <location>
        <position position="729"/>
    </location>
    <ligand>
        <name>Zn(2+)</name>
        <dbReference type="ChEBI" id="CHEBI:29105"/>
        <label>1</label>
    </ligand>
</feature>
<evidence type="ECO:0000256" key="7">
    <source>
        <dbReference type="PIRSR" id="PIRSR623088-1"/>
    </source>
</evidence>